<proteinExistence type="predicted"/>
<organism evidence="1 2">
    <name type="scientific">Streptococcus constellatus subsp. pharyngis SK1060 = CCUG 46377</name>
    <dbReference type="NCBI Taxonomy" id="1035184"/>
    <lineage>
        <taxon>Bacteria</taxon>
        <taxon>Bacillati</taxon>
        <taxon>Bacillota</taxon>
        <taxon>Bacilli</taxon>
        <taxon>Lactobacillales</taxon>
        <taxon>Streptococcaceae</taxon>
        <taxon>Streptococcus</taxon>
        <taxon>Streptococcus anginosus group</taxon>
    </lineage>
</organism>
<dbReference type="Proteomes" id="UP000003287">
    <property type="component" value="Unassembled WGS sequence"/>
</dbReference>
<dbReference type="AlphaFoldDB" id="F9P490"/>
<reference evidence="1 2" key="1">
    <citation type="submission" date="2011-06" db="EMBL/GenBank/DDBJ databases">
        <authorList>
            <person name="Harkins D.M."/>
            <person name="Madupu R."/>
            <person name="Durkin A.S."/>
            <person name="Torralba M."/>
            <person name="Methe B."/>
            <person name="Sutton G.G."/>
            <person name="Nelson K.E."/>
        </authorList>
    </citation>
    <scope>NUCLEOTIDE SEQUENCE [LARGE SCALE GENOMIC DNA]</scope>
    <source>
        <strain evidence="1 2">SK1060</strain>
    </source>
</reference>
<protein>
    <submittedName>
        <fullName evidence="1">Uncharacterized protein</fullName>
    </submittedName>
</protein>
<gene>
    <name evidence="1" type="ORF">HMPREF1042_0286</name>
</gene>
<dbReference type="EMBL" id="AFUP01000001">
    <property type="protein sequence ID" value="EGV10947.1"/>
    <property type="molecule type" value="Genomic_DNA"/>
</dbReference>
<evidence type="ECO:0000313" key="1">
    <source>
        <dbReference type="EMBL" id="EGV10947.1"/>
    </source>
</evidence>
<evidence type="ECO:0000313" key="2">
    <source>
        <dbReference type="Proteomes" id="UP000003287"/>
    </source>
</evidence>
<name>F9P490_STRCV</name>
<accession>F9P490</accession>
<sequence>MTKGKLYPNKTQKIIKLLTTNDIDVTSEFLSPAIANSILFNMKYMEDKVIYQNEEDKEGVQFKKKTRKLRIFKCI</sequence>